<dbReference type="AlphaFoldDB" id="A0A812RAD2"/>
<reference evidence="1" key="1">
    <citation type="submission" date="2021-02" db="EMBL/GenBank/DDBJ databases">
        <authorList>
            <person name="Dougan E. K."/>
            <person name="Rhodes N."/>
            <person name="Thang M."/>
            <person name="Chan C."/>
        </authorList>
    </citation>
    <scope>NUCLEOTIDE SEQUENCE</scope>
</reference>
<proteinExistence type="predicted"/>
<name>A0A812RAD2_9DINO</name>
<dbReference type="SUPFAM" id="SSF53756">
    <property type="entry name" value="UDP-Glycosyltransferase/glycogen phosphorylase"/>
    <property type="match status" value="1"/>
</dbReference>
<organism evidence="1 2">
    <name type="scientific">Symbiodinium necroappetens</name>
    <dbReference type="NCBI Taxonomy" id="1628268"/>
    <lineage>
        <taxon>Eukaryota</taxon>
        <taxon>Sar</taxon>
        <taxon>Alveolata</taxon>
        <taxon>Dinophyceae</taxon>
        <taxon>Suessiales</taxon>
        <taxon>Symbiodiniaceae</taxon>
        <taxon>Symbiodinium</taxon>
    </lineage>
</organism>
<sequence length="429" mass="46550">MEPLPSLLVNRSPERPAGKVAREFLTVSREVHRLKVACISTPEAGHLVPAVQIAKALARRGHQSALVTLDCAREKFAKGCEAAGCEFVGLARGIQGSDAESGLAAELTSKGLFGILFRHYDQAMREEFRSWLQSEQPDVVVADMVTLAAVEPARECGIPVILNVPGPLELFKNMGISLVLMLCAISFLKTRSFTDTRIMLQVLFDLMPAFSTQLCLVNSFFGLDAAWPVPPNIVMTGSTAPRPSSILRETSDERFNAWLQRVRGMGLRIIYVTMGSMQVLEPFQVRALFEGLQAVSPRCAVAWSLKSEQQEKLPVGKEALPAHFFIQKWLPQGEALVLSPPKLTAAAVTTAVSKVLADGSYAQRALELQRSMLKTGGAEAGQDTTVLAALVLSTTPALSEVKCKSCLGDVMTSVLDQCTADREILCRPV</sequence>
<dbReference type="GO" id="GO:0035251">
    <property type="term" value="F:UDP-glucosyltransferase activity"/>
    <property type="evidence" value="ECO:0007669"/>
    <property type="project" value="InterPro"/>
</dbReference>
<dbReference type="PANTHER" id="PTHR48049">
    <property type="entry name" value="GLYCOSYLTRANSFERASE"/>
    <property type="match status" value="1"/>
</dbReference>
<evidence type="ECO:0000313" key="1">
    <source>
        <dbReference type="EMBL" id="CAE7427228.1"/>
    </source>
</evidence>
<accession>A0A812RAD2</accession>
<evidence type="ECO:0000313" key="2">
    <source>
        <dbReference type="Proteomes" id="UP000601435"/>
    </source>
</evidence>
<dbReference type="InterPro" id="IPR050481">
    <property type="entry name" value="UDP-glycosyltransf_plant"/>
</dbReference>
<dbReference type="Proteomes" id="UP000601435">
    <property type="component" value="Unassembled WGS sequence"/>
</dbReference>
<dbReference type="EMBL" id="CAJNJA010018615">
    <property type="protein sequence ID" value="CAE7427228.1"/>
    <property type="molecule type" value="Genomic_DNA"/>
</dbReference>
<dbReference type="Gene3D" id="3.40.50.2000">
    <property type="entry name" value="Glycogen Phosphorylase B"/>
    <property type="match status" value="3"/>
</dbReference>
<dbReference type="OrthoDB" id="5835829at2759"/>
<gene>
    <name evidence="1" type="primary">UGT73B5</name>
    <name evidence="1" type="ORF">SNEC2469_LOCUS11725</name>
</gene>
<protein>
    <submittedName>
        <fullName evidence="1">UGT73B5 protein</fullName>
    </submittedName>
</protein>
<dbReference type="PANTHER" id="PTHR48049:SF132">
    <property type="entry name" value="GLYCOSYLTRANSFERASE"/>
    <property type="match status" value="1"/>
</dbReference>
<comment type="caution">
    <text evidence="1">The sequence shown here is derived from an EMBL/GenBank/DDBJ whole genome shotgun (WGS) entry which is preliminary data.</text>
</comment>
<keyword evidence="2" id="KW-1185">Reference proteome</keyword>